<dbReference type="GO" id="GO:0030246">
    <property type="term" value="F:carbohydrate binding"/>
    <property type="evidence" value="ECO:0007669"/>
    <property type="project" value="UniProtKB-KW"/>
</dbReference>
<evidence type="ECO:0000259" key="5">
    <source>
        <dbReference type="PROSITE" id="PS50041"/>
    </source>
</evidence>
<dbReference type="Proteomes" id="UP001497623">
    <property type="component" value="Unassembled WGS sequence"/>
</dbReference>
<dbReference type="Gene3D" id="3.10.100.10">
    <property type="entry name" value="Mannose-Binding Protein A, subunit A"/>
    <property type="match status" value="2"/>
</dbReference>
<evidence type="ECO:0000256" key="4">
    <source>
        <dbReference type="ARBA" id="ARBA00022734"/>
    </source>
</evidence>
<keyword evidence="3" id="KW-0732">Signal</keyword>
<dbReference type="PANTHER" id="PTHR22799:SF1">
    <property type="entry name" value="C-TYPE LECTIN DOMAIN FAMILY 11 MEMBER A"/>
    <property type="match status" value="1"/>
</dbReference>
<comment type="caution">
    <text evidence="6">The sequence shown here is derived from an EMBL/GenBank/DDBJ whole genome shotgun (WGS) entry which is preliminary data.</text>
</comment>
<sequence>QVWVGIKKDLTDNEWYWIDGRNVEANVWRSGQPDGAANGENCARLVDPDFLAADVSCDANFAYMCIVGPSPPGGIDALVTKSSNGVPTVKSIQSKTTTTPTSTVAPCEPSFTLVENVGCAKTYTGKENRMTYINAREVCKTNGGDLAAPNNVADLKAFMKTEFTPNNNVWVGIERKQSDNEWYWINGRNVEMNEWGSDKPDGTENDNCAMLQGPEWVAAYVSCDKNILYMCIVDPSPA</sequence>
<organism evidence="6 7">
    <name type="scientific">Meganyctiphanes norvegica</name>
    <name type="common">Northern krill</name>
    <name type="synonym">Thysanopoda norvegica</name>
    <dbReference type="NCBI Taxonomy" id="48144"/>
    <lineage>
        <taxon>Eukaryota</taxon>
        <taxon>Metazoa</taxon>
        <taxon>Ecdysozoa</taxon>
        <taxon>Arthropoda</taxon>
        <taxon>Crustacea</taxon>
        <taxon>Multicrustacea</taxon>
        <taxon>Malacostraca</taxon>
        <taxon>Eumalacostraca</taxon>
        <taxon>Eucarida</taxon>
        <taxon>Euphausiacea</taxon>
        <taxon>Euphausiidae</taxon>
        <taxon>Meganyctiphanes</taxon>
    </lineage>
</organism>
<feature type="non-terminal residue" evidence="6">
    <location>
        <position position="1"/>
    </location>
</feature>
<dbReference type="InterPro" id="IPR016186">
    <property type="entry name" value="C-type_lectin-like/link_sf"/>
</dbReference>
<proteinExistence type="predicted"/>
<dbReference type="InterPro" id="IPR016187">
    <property type="entry name" value="CTDL_fold"/>
</dbReference>
<dbReference type="PANTHER" id="PTHR22799">
    <property type="entry name" value="TETRANECTIN-RELATED"/>
    <property type="match status" value="1"/>
</dbReference>
<comment type="subcellular location">
    <subcellularLocation>
        <location evidence="1">Secreted</location>
    </subcellularLocation>
</comment>
<dbReference type="AlphaFoldDB" id="A0AAV2SBB7"/>
<gene>
    <name evidence="6" type="ORF">MNOR_LOCUS34546</name>
</gene>
<accession>A0AAV2SBB7</accession>
<dbReference type="SMART" id="SM00034">
    <property type="entry name" value="CLECT"/>
    <property type="match status" value="1"/>
</dbReference>
<evidence type="ECO:0000313" key="7">
    <source>
        <dbReference type="Proteomes" id="UP001497623"/>
    </source>
</evidence>
<evidence type="ECO:0000256" key="3">
    <source>
        <dbReference type="ARBA" id="ARBA00022729"/>
    </source>
</evidence>
<reference evidence="6 7" key="1">
    <citation type="submission" date="2024-05" db="EMBL/GenBank/DDBJ databases">
        <authorList>
            <person name="Wallberg A."/>
        </authorList>
    </citation>
    <scope>NUCLEOTIDE SEQUENCE [LARGE SCALE GENOMIC DNA]</scope>
</reference>
<dbReference type="Pfam" id="PF00059">
    <property type="entry name" value="Lectin_C"/>
    <property type="match status" value="2"/>
</dbReference>
<dbReference type="PROSITE" id="PS50041">
    <property type="entry name" value="C_TYPE_LECTIN_2"/>
    <property type="match status" value="2"/>
</dbReference>
<keyword evidence="7" id="KW-1185">Reference proteome</keyword>
<dbReference type="EMBL" id="CAXKWB010053634">
    <property type="protein sequence ID" value="CAL4174575.1"/>
    <property type="molecule type" value="Genomic_DNA"/>
</dbReference>
<dbReference type="InterPro" id="IPR051663">
    <property type="entry name" value="CLec_Tetranectin-domain"/>
</dbReference>
<dbReference type="CDD" id="cd00037">
    <property type="entry name" value="CLECT"/>
    <property type="match status" value="1"/>
</dbReference>
<evidence type="ECO:0000256" key="2">
    <source>
        <dbReference type="ARBA" id="ARBA00022525"/>
    </source>
</evidence>
<evidence type="ECO:0000256" key="1">
    <source>
        <dbReference type="ARBA" id="ARBA00004613"/>
    </source>
</evidence>
<dbReference type="InterPro" id="IPR001304">
    <property type="entry name" value="C-type_lectin-like"/>
</dbReference>
<protein>
    <recommendedName>
        <fullName evidence="5">C-type lectin domain-containing protein</fullName>
    </recommendedName>
</protein>
<keyword evidence="2" id="KW-0964">Secreted</keyword>
<name>A0AAV2SBB7_MEGNR</name>
<dbReference type="GO" id="GO:0005615">
    <property type="term" value="C:extracellular space"/>
    <property type="evidence" value="ECO:0007669"/>
    <property type="project" value="TreeGrafter"/>
</dbReference>
<feature type="domain" description="C-type lectin" evidence="5">
    <location>
        <begin position="1"/>
        <end position="66"/>
    </location>
</feature>
<dbReference type="SUPFAM" id="SSF56436">
    <property type="entry name" value="C-type lectin-like"/>
    <property type="match status" value="2"/>
</dbReference>
<dbReference type="GO" id="GO:0008083">
    <property type="term" value="F:growth factor activity"/>
    <property type="evidence" value="ECO:0007669"/>
    <property type="project" value="TreeGrafter"/>
</dbReference>
<feature type="domain" description="C-type lectin" evidence="5">
    <location>
        <begin position="123"/>
        <end position="232"/>
    </location>
</feature>
<evidence type="ECO:0000313" key="6">
    <source>
        <dbReference type="EMBL" id="CAL4174575.1"/>
    </source>
</evidence>
<keyword evidence="4" id="KW-0430">Lectin</keyword>